<accession>A0AAV5RCA8</accession>
<dbReference type="AlphaFoldDB" id="A0AAV5RCA8"/>
<keyword evidence="3" id="KW-1185">Reference proteome</keyword>
<evidence type="ECO:0000313" key="2">
    <source>
        <dbReference type="EMBL" id="GMM49201.1"/>
    </source>
</evidence>
<feature type="region of interest" description="Disordered" evidence="1">
    <location>
        <begin position="110"/>
        <end position="153"/>
    </location>
</feature>
<evidence type="ECO:0000313" key="3">
    <source>
        <dbReference type="Proteomes" id="UP001362899"/>
    </source>
</evidence>
<dbReference type="EMBL" id="BTGC01000001">
    <property type="protein sequence ID" value="GMM49201.1"/>
    <property type="molecule type" value="Genomic_DNA"/>
</dbReference>
<dbReference type="Proteomes" id="UP001362899">
    <property type="component" value="Unassembled WGS sequence"/>
</dbReference>
<feature type="compositionally biased region" description="Basic and acidic residues" evidence="1">
    <location>
        <begin position="61"/>
        <end position="76"/>
    </location>
</feature>
<reference evidence="2 3" key="1">
    <citation type="journal article" date="2023" name="Elife">
        <title>Identification of key yeast species and microbe-microbe interactions impacting larval growth of Drosophila in the wild.</title>
        <authorList>
            <person name="Mure A."/>
            <person name="Sugiura Y."/>
            <person name="Maeda R."/>
            <person name="Honda K."/>
            <person name="Sakurai N."/>
            <person name="Takahashi Y."/>
            <person name="Watada M."/>
            <person name="Katoh T."/>
            <person name="Gotoh A."/>
            <person name="Gotoh Y."/>
            <person name="Taniguchi I."/>
            <person name="Nakamura K."/>
            <person name="Hayashi T."/>
            <person name="Katayama T."/>
            <person name="Uemura T."/>
            <person name="Hattori Y."/>
        </authorList>
    </citation>
    <scope>NUCLEOTIDE SEQUENCE [LARGE SCALE GENOMIC DNA]</scope>
    <source>
        <strain evidence="2 3">SB-73</strain>
    </source>
</reference>
<gene>
    <name evidence="2" type="ORF">DASB73_001590</name>
</gene>
<evidence type="ECO:0000256" key="1">
    <source>
        <dbReference type="SAM" id="MobiDB-lite"/>
    </source>
</evidence>
<sequence>MSSSDEAPEETTFSESQIVAKRKEKLLQEARLRETQELKLKRKEKNLKFAEQKLMKEMKKLEEHTIAPPLEEKESTDSEPMPTLKNVKVSEKIALEDSETEKTIAAQVVKQKKTKKFEDTPKAVSKVSKSSNLPPVAVSSHKSRLLSRHSLRR</sequence>
<feature type="compositionally biased region" description="Basic residues" evidence="1">
    <location>
        <begin position="141"/>
        <end position="153"/>
    </location>
</feature>
<comment type="caution">
    <text evidence="2">The sequence shown here is derived from an EMBL/GenBank/DDBJ whole genome shotgun (WGS) entry which is preliminary data.</text>
</comment>
<proteinExistence type="predicted"/>
<name>A0AAV5RCA8_STABA</name>
<feature type="region of interest" description="Disordered" evidence="1">
    <location>
        <begin position="61"/>
        <end position="86"/>
    </location>
</feature>
<organism evidence="2 3">
    <name type="scientific">Starmerella bacillaris</name>
    <name type="common">Yeast</name>
    <name type="synonym">Candida zemplinina</name>
    <dbReference type="NCBI Taxonomy" id="1247836"/>
    <lineage>
        <taxon>Eukaryota</taxon>
        <taxon>Fungi</taxon>
        <taxon>Dikarya</taxon>
        <taxon>Ascomycota</taxon>
        <taxon>Saccharomycotina</taxon>
        <taxon>Dipodascomycetes</taxon>
        <taxon>Dipodascales</taxon>
        <taxon>Trichomonascaceae</taxon>
        <taxon>Starmerella</taxon>
    </lineage>
</organism>
<protein>
    <submittedName>
        <fullName evidence="2">Uncharacterized protein</fullName>
    </submittedName>
</protein>